<dbReference type="InterPro" id="IPR001841">
    <property type="entry name" value="Znf_RING"/>
</dbReference>
<accession>A0AAD9PBT8</accession>
<evidence type="ECO:0000259" key="7">
    <source>
        <dbReference type="PROSITE" id="PS50119"/>
    </source>
</evidence>
<dbReference type="SMART" id="SM00184">
    <property type="entry name" value="RING"/>
    <property type="match status" value="1"/>
</dbReference>
<feature type="compositionally biased region" description="Low complexity" evidence="5">
    <location>
        <begin position="386"/>
        <end position="396"/>
    </location>
</feature>
<dbReference type="CDD" id="cd00021">
    <property type="entry name" value="Bbox_SF"/>
    <property type="match status" value="1"/>
</dbReference>
<evidence type="ECO:0000256" key="2">
    <source>
        <dbReference type="ARBA" id="ARBA00022771"/>
    </source>
</evidence>
<evidence type="ECO:0000313" key="9">
    <source>
        <dbReference type="Proteomes" id="UP001209878"/>
    </source>
</evidence>
<dbReference type="InterPro" id="IPR000315">
    <property type="entry name" value="Znf_B-box"/>
</dbReference>
<dbReference type="Gene3D" id="3.30.40.10">
    <property type="entry name" value="Zinc/RING finger domain, C3HC4 (zinc finger)"/>
    <property type="match status" value="1"/>
</dbReference>
<dbReference type="AlphaFoldDB" id="A0AAD9PBT8"/>
<dbReference type="Pfam" id="PF13445">
    <property type="entry name" value="zf-RING_UBOX"/>
    <property type="match status" value="1"/>
</dbReference>
<protein>
    <submittedName>
        <fullName evidence="8">Uncharacterized protein</fullName>
    </submittedName>
</protein>
<feature type="region of interest" description="Disordered" evidence="5">
    <location>
        <begin position="351"/>
        <end position="428"/>
    </location>
</feature>
<keyword evidence="9" id="KW-1185">Reference proteome</keyword>
<dbReference type="InterPro" id="IPR027370">
    <property type="entry name" value="Znf-RING_euk"/>
</dbReference>
<feature type="compositionally biased region" description="Basic and acidic residues" evidence="5">
    <location>
        <begin position="366"/>
        <end position="381"/>
    </location>
</feature>
<evidence type="ECO:0000256" key="3">
    <source>
        <dbReference type="ARBA" id="ARBA00022833"/>
    </source>
</evidence>
<dbReference type="SUPFAM" id="SSF57850">
    <property type="entry name" value="RING/U-box"/>
    <property type="match status" value="1"/>
</dbReference>
<evidence type="ECO:0000256" key="1">
    <source>
        <dbReference type="ARBA" id="ARBA00022723"/>
    </source>
</evidence>
<dbReference type="PANTHER" id="PTHR25462:SF296">
    <property type="entry name" value="MEIOTIC P26, ISOFORM F"/>
    <property type="match status" value="1"/>
</dbReference>
<sequence length="428" mass="48709">MDTHIDLEQLDLNEYFRPPKHLICPVCLDLFKQPCLLFCSHTVCKECIDGIVTNANNGIPGFDFPAGNDPDDIPCPVCRTVTKVGLIGQLPRNRALQEAVDHWRENSSTSRLRWLRTTISRCAEHGEKANYWCQNCDVQLCVTCKVSYLCGKLAYPSHQVKFDHDGHECVAIDDFDEYCEQKARIANEWFDVHAKGVELSNHAEYLAARYTQISQAHDRWLVEVSLFHRQAQDLLHKKFSALRSDVNRRYFRSLRPLTNAKNATQHLSQRIRRYLDEVCGLFQQPGMPHPVEISPVDEHIASDAERVLETVDYNKVAERMRTAHDMMADSSGRLARFVQYLKDFNLSDKSDVTKSGGDAVSSGMEELPRVRQDDESDLAREDDADGPGSASSGDASSLEHGITPQEVVRRSQRGTLTRRPRRPFPFHI</sequence>
<dbReference type="PROSITE" id="PS00518">
    <property type="entry name" value="ZF_RING_1"/>
    <property type="match status" value="1"/>
</dbReference>
<gene>
    <name evidence="8" type="ORF">NP493_44g11008</name>
</gene>
<dbReference type="GO" id="GO:0008270">
    <property type="term" value="F:zinc ion binding"/>
    <property type="evidence" value="ECO:0007669"/>
    <property type="project" value="UniProtKB-KW"/>
</dbReference>
<dbReference type="Proteomes" id="UP001209878">
    <property type="component" value="Unassembled WGS sequence"/>
</dbReference>
<reference evidence="8" key="1">
    <citation type="journal article" date="2023" name="Mol. Biol. Evol.">
        <title>Third-Generation Sequencing Reveals the Adaptive Role of the Epigenome in Three Deep-Sea Polychaetes.</title>
        <authorList>
            <person name="Perez M."/>
            <person name="Aroh O."/>
            <person name="Sun Y."/>
            <person name="Lan Y."/>
            <person name="Juniper S.K."/>
            <person name="Young C.R."/>
            <person name="Angers B."/>
            <person name="Qian P.Y."/>
        </authorList>
    </citation>
    <scope>NUCLEOTIDE SEQUENCE</scope>
    <source>
        <strain evidence="8">R07B-5</strain>
    </source>
</reference>
<dbReference type="GO" id="GO:0061630">
    <property type="term" value="F:ubiquitin protein ligase activity"/>
    <property type="evidence" value="ECO:0007669"/>
    <property type="project" value="TreeGrafter"/>
</dbReference>
<evidence type="ECO:0000256" key="5">
    <source>
        <dbReference type="SAM" id="MobiDB-lite"/>
    </source>
</evidence>
<name>A0AAD9PBT8_RIDPI</name>
<feature type="compositionally biased region" description="Basic residues" evidence="5">
    <location>
        <begin position="410"/>
        <end position="428"/>
    </location>
</feature>
<organism evidence="8 9">
    <name type="scientific">Ridgeia piscesae</name>
    <name type="common">Tubeworm</name>
    <dbReference type="NCBI Taxonomy" id="27915"/>
    <lineage>
        <taxon>Eukaryota</taxon>
        <taxon>Metazoa</taxon>
        <taxon>Spiralia</taxon>
        <taxon>Lophotrochozoa</taxon>
        <taxon>Annelida</taxon>
        <taxon>Polychaeta</taxon>
        <taxon>Sedentaria</taxon>
        <taxon>Canalipalpata</taxon>
        <taxon>Sabellida</taxon>
        <taxon>Siboglinidae</taxon>
        <taxon>Ridgeia</taxon>
    </lineage>
</organism>
<dbReference type="PANTHER" id="PTHR25462">
    <property type="entry name" value="BONUS, ISOFORM C-RELATED"/>
    <property type="match status" value="1"/>
</dbReference>
<dbReference type="SUPFAM" id="SSF57845">
    <property type="entry name" value="B-box zinc-binding domain"/>
    <property type="match status" value="1"/>
</dbReference>
<dbReference type="InterPro" id="IPR013083">
    <property type="entry name" value="Znf_RING/FYVE/PHD"/>
</dbReference>
<evidence type="ECO:0000313" key="8">
    <source>
        <dbReference type="EMBL" id="KAK2191857.1"/>
    </source>
</evidence>
<evidence type="ECO:0000259" key="6">
    <source>
        <dbReference type="PROSITE" id="PS50089"/>
    </source>
</evidence>
<proteinExistence type="predicted"/>
<comment type="caution">
    <text evidence="8">The sequence shown here is derived from an EMBL/GenBank/DDBJ whole genome shotgun (WGS) entry which is preliminary data.</text>
</comment>
<dbReference type="EMBL" id="JAODUO010000044">
    <property type="protein sequence ID" value="KAK2191857.1"/>
    <property type="molecule type" value="Genomic_DNA"/>
</dbReference>
<keyword evidence="1" id="KW-0479">Metal-binding</keyword>
<feature type="domain" description="RING-type" evidence="6">
    <location>
        <begin position="24"/>
        <end position="79"/>
    </location>
</feature>
<feature type="domain" description="B box-type" evidence="7">
    <location>
        <begin position="117"/>
        <end position="165"/>
    </location>
</feature>
<keyword evidence="3" id="KW-0862">Zinc</keyword>
<dbReference type="PROSITE" id="PS50089">
    <property type="entry name" value="ZF_RING_2"/>
    <property type="match status" value="1"/>
</dbReference>
<dbReference type="InterPro" id="IPR017907">
    <property type="entry name" value="Znf_RING_CS"/>
</dbReference>
<dbReference type="PROSITE" id="PS50119">
    <property type="entry name" value="ZF_BBOX"/>
    <property type="match status" value="1"/>
</dbReference>
<evidence type="ECO:0000256" key="4">
    <source>
        <dbReference type="PROSITE-ProRule" id="PRU00024"/>
    </source>
</evidence>
<keyword evidence="2 4" id="KW-0863">Zinc-finger</keyword>
<dbReference type="InterPro" id="IPR047153">
    <property type="entry name" value="TRIM45/56/19-like"/>
</dbReference>